<proteinExistence type="predicted"/>
<organism evidence="1 2">
    <name type="scientific">Amanita muscaria (strain Koide BX008)</name>
    <dbReference type="NCBI Taxonomy" id="946122"/>
    <lineage>
        <taxon>Eukaryota</taxon>
        <taxon>Fungi</taxon>
        <taxon>Dikarya</taxon>
        <taxon>Basidiomycota</taxon>
        <taxon>Agaricomycotina</taxon>
        <taxon>Agaricomycetes</taxon>
        <taxon>Agaricomycetidae</taxon>
        <taxon>Agaricales</taxon>
        <taxon>Pluteineae</taxon>
        <taxon>Amanitaceae</taxon>
        <taxon>Amanita</taxon>
    </lineage>
</organism>
<evidence type="ECO:0000313" key="1">
    <source>
        <dbReference type="EMBL" id="KIL66420.1"/>
    </source>
</evidence>
<gene>
    <name evidence="1" type="ORF">M378DRAFT_160880</name>
</gene>
<dbReference type="Proteomes" id="UP000054549">
    <property type="component" value="Unassembled WGS sequence"/>
</dbReference>
<sequence length="68" mass="7459">MRSPDPGISSPNSINSFSFLLLKGTESLLEISPLNISPIDHLPCKHRKPHLIVKLTSAYFGPMISGEQ</sequence>
<name>A0A0C2SSU7_AMAMK</name>
<dbReference type="InParanoid" id="A0A0C2SSU7"/>
<accession>A0A0C2SSU7</accession>
<protein>
    <submittedName>
        <fullName evidence="1">Uncharacterized protein</fullName>
    </submittedName>
</protein>
<dbReference type="EMBL" id="KN818236">
    <property type="protein sequence ID" value="KIL66420.1"/>
    <property type="molecule type" value="Genomic_DNA"/>
</dbReference>
<evidence type="ECO:0000313" key="2">
    <source>
        <dbReference type="Proteomes" id="UP000054549"/>
    </source>
</evidence>
<dbReference type="HOGENOM" id="CLU_2793432_0_0_1"/>
<dbReference type="AlphaFoldDB" id="A0A0C2SSU7"/>
<reference evidence="1 2" key="1">
    <citation type="submission" date="2014-04" db="EMBL/GenBank/DDBJ databases">
        <title>Evolutionary Origins and Diversification of the Mycorrhizal Mutualists.</title>
        <authorList>
            <consortium name="DOE Joint Genome Institute"/>
            <consortium name="Mycorrhizal Genomics Consortium"/>
            <person name="Kohler A."/>
            <person name="Kuo A."/>
            <person name="Nagy L.G."/>
            <person name="Floudas D."/>
            <person name="Copeland A."/>
            <person name="Barry K.W."/>
            <person name="Cichocki N."/>
            <person name="Veneault-Fourrey C."/>
            <person name="LaButti K."/>
            <person name="Lindquist E.A."/>
            <person name="Lipzen A."/>
            <person name="Lundell T."/>
            <person name="Morin E."/>
            <person name="Murat C."/>
            <person name="Riley R."/>
            <person name="Ohm R."/>
            <person name="Sun H."/>
            <person name="Tunlid A."/>
            <person name="Henrissat B."/>
            <person name="Grigoriev I.V."/>
            <person name="Hibbett D.S."/>
            <person name="Martin F."/>
        </authorList>
    </citation>
    <scope>NUCLEOTIDE SEQUENCE [LARGE SCALE GENOMIC DNA]</scope>
    <source>
        <strain evidence="1 2">Koide BX008</strain>
    </source>
</reference>
<keyword evidence="2" id="KW-1185">Reference proteome</keyword>